<dbReference type="Pfam" id="PF13749">
    <property type="entry name" value="HATPase_c_4"/>
    <property type="match status" value="1"/>
</dbReference>
<accession>A0A5J4RLL5</accession>
<organism evidence="2">
    <name type="scientific">termite gut metagenome</name>
    <dbReference type="NCBI Taxonomy" id="433724"/>
    <lineage>
        <taxon>unclassified sequences</taxon>
        <taxon>metagenomes</taxon>
        <taxon>organismal metagenomes</taxon>
    </lineage>
</organism>
<evidence type="ECO:0000313" key="2">
    <source>
        <dbReference type="EMBL" id="KAA6334538.1"/>
    </source>
</evidence>
<dbReference type="AlphaFoldDB" id="A0A5J4RLL5"/>
<sequence length="554" mass="64139">MKEIELHNYLKDSFPIENEIWEWKEFSCLKHAVKGKEGEDIISYISAISNMNGGALIIGVKDKNLEITGIQDFHNYTTENIKKTLLETCTNLSSEQLSATEYITEDTNKIVWVINIPKHQPRLPVYAHKKLWQRVGDSLMEMRKERRDAILSEMMLIDDWSAKVVPEASTADLDSEAIQKARIVFKIRNPKFANEIDGWDDITFLNKAKITKNGKITNSALILLGKDESEHYINPAVAKIRWNLKTIDNQDKDFEIFGMPLILTVDEVLGKIRNLKYRYLRDNTLFPDEAPRYEPFNVRELLHNSIAHQDYTKSARINVVEFEDDHLVFTNYATFIPQSIEEVVINDAPEEYYRNPFLVEAMKNLNMIDTQGGGIRKIFNYQRARYFPMPDYDFTGGKVKATLIGRMLDENFAKILINNPNLSISDIITLDKVQKNHNISDEERQYLKKSKFIEGRKPNIYLSYKIVKPTNNEGLMAEYVTNKNFDDEYFKKMILEFIKKQGKVSRRGIDSLVIPKLSAVLSEGQKKNKVTNYLSSLRLAGKIKSLPGYFWESI</sequence>
<dbReference type="Gene3D" id="3.30.950.30">
    <property type="entry name" value="Schlafen, AAA domain"/>
    <property type="match status" value="1"/>
</dbReference>
<dbReference type="Gene3D" id="3.30.565.60">
    <property type="match status" value="1"/>
</dbReference>
<reference evidence="2" key="1">
    <citation type="submission" date="2019-03" db="EMBL/GenBank/DDBJ databases">
        <title>Single cell metagenomics reveals metabolic interactions within the superorganism composed of flagellate Streblomastix strix and complex community of Bacteroidetes bacteria on its surface.</title>
        <authorList>
            <person name="Treitli S.C."/>
            <person name="Kolisko M."/>
            <person name="Husnik F."/>
            <person name="Keeling P."/>
            <person name="Hampl V."/>
        </authorList>
    </citation>
    <scope>NUCLEOTIDE SEQUENCE</scope>
    <source>
        <strain evidence="2">STM</strain>
    </source>
</reference>
<proteinExistence type="predicted"/>
<name>A0A5J4RLL5_9ZZZZ</name>
<dbReference type="EMBL" id="SNRY01000987">
    <property type="protein sequence ID" value="KAA6334538.1"/>
    <property type="molecule type" value="Genomic_DNA"/>
</dbReference>
<dbReference type="Pfam" id="PF04326">
    <property type="entry name" value="SLFN_AlbA_2"/>
    <property type="match status" value="1"/>
</dbReference>
<dbReference type="PANTHER" id="PTHR30595:SF6">
    <property type="entry name" value="SCHLAFEN ALBA-2 DOMAIN-CONTAINING PROTEIN"/>
    <property type="match status" value="1"/>
</dbReference>
<dbReference type="PANTHER" id="PTHR30595">
    <property type="entry name" value="GLPR-RELATED TRANSCRIPTIONAL REPRESSOR"/>
    <property type="match status" value="1"/>
</dbReference>
<protein>
    <recommendedName>
        <fullName evidence="1">Schlafen AlbA-2 domain-containing protein</fullName>
    </recommendedName>
</protein>
<dbReference type="InterPro" id="IPR007421">
    <property type="entry name" value="Schlafen_AlbA_2_dom"/>
</dbReference>
<dbReference type="InterPro" id="IPR038461">
    <property type="entry name" value="Schlafen_AlbA_2_dom_sf"/>
</dbReference>
<dbReference type="InterPro" id="IPR038475">
    <property type="entry name" value="RecG_C_sf"/>
</dbReference>
<feature type="domain" description="Schlafen AlbA-2" evidence="1">
    <location>
        <begin position="17"/>
        <end position="142"/>
    </location>
</feature>
<gene>
    <name evidence="2" type="ORF">EZS27_017154</name>
</gene>
<comment type="caution">
    <text evidence="2">The sequence shown here is derived from an EMBL/GenBank/DDBJ whole genome shotgun (WGS) entry which is preliminary data.</text>
</comment>
<evidence type="ECO:0000259" key="1">
    <source>
        <dbReference type="Pfam" id="PF04326"/>
    </source>
</evidence>